<gene>
    <name evidence="1" type="ORF">CHYS00102_LOCUS6731</name>
</gene>
<evidence type="ECO:0000313" key="1">
    <source>
        <dbReference type="EMBL" id="CAD8879547.1"/>
    </source>
</evidence>
<protein>
    <submittedName>
        <fullName evidence="1">Uncharacterized protein</fullName>
    </submittedName>
</protein>
<sequence length="517" mass="55891">MIIMGSSCFHDLHSEGPSCPAGQFVTTASRLVRCWRNRRLPPHQTRPWLYGSRAIQTISLVPPSRPGPPEWEVRCRGLGPHGAPASAEFDVAAYPACLVGTRLMFLGKEDDGSTTSLHEVAGETVPSALAVGVPVVELSHLLQIEDVALVGDKNDQDDLPLPCLLTDDDAGIYLARRHGADVLLSLETLLTLLVRPAQGGSRWLVPATVLPTSTGVATTKEGSGLCILDDPVPRPTNPRTCMAAGLEGPVRHALLAGRTLGPFAAAPGPSAPAVQVAYVLLTLGTVAQRSGRPPLRLLVRIINDLYDTSGRPVRRRIATDYFRNGSPAAEEECTDMDRVAWLVEALLQPGARVLSCRVDVPRGRLVRTDVRGVAEASLDAEMDLLAHWQAAGVVLATTAGLLPGEYLLASDRADTQGWAGVLGEEDYKGRSASQPPFDVWVHAALMSGHPMTGNKGEDDGDTKTASIIDLEKVLVEAENVYMNERALQECYRMWEWQDDTSTERIPYTFKPKQTKSK</sequence>
<organism evidence="1">
    <name type="scientific">Corethron hystrix</name>
    <dbReference type="NCBI Taxonomy" id="216773"/>
    <lineage>
        <taxon>Eukaryota</taxon>
        <taxon>Sar</taxon>
        <taxon>Stramenopiles</taxon>
        <taxon>Ochrophyta</taxon>
        <taxon>Bacillariophyta</taxon>
        <taxon>Coscinodiscophyceae</taxon>
        <taxon>Corethrophycidae</taxon>
        <taxon>Corethrales</taxon>
        <taxon>Corethraceae</taxon>
        <taxon>Corethron</taxon>
    </lineage>
</organism>
<accession>A0A7S1B9Q9</accession>
<proteinExistence type="predicted"/>
<dbReference type="AlphaFoldDB" id="A0A7S1B9Q9"/>
<reference evidence="1" key="1">
    <citation type="submission" date="2021-01" db="EMBL/GenBank/DDBJ databases">
        <authorList>
            <person name="Corre E."/>
            <person name="Pelletier E."/>
            <person name="Niang G."/>
            <person name="Scheremetjew M."/>
            <person name="Finn R."/>
            <person name="Kale V."/>
            <person name="Holt S."/>
            <person name="Cochrane G."/>
            <person name="Meng A."/>
            <person name="Brown T."/>
            <person name="Cohen L."/>
        </authorList>
    </citation>
    <scope>NUCLEOTIDE SEQUENCE</scope>
    <source>
        <strain evidence="1">308</strain>
    </source>
</reference>
<name>A0A7S1B9Q9_9STRA</name>
<dbReference type="EMBL" id="HBFR01009273">
    <property type="protein sequence ID" value="CAD8879547.1"/>
    <property type="molecule type" value="Transcribed_RNA"/>
</dbReference>